<keyword evidence="2" id="KW-1185">Reference proteome</keyword>
<evidence type="ECO:0000313" key="2">
    <source>
        <dbReference type="Proteomes" id="UP000245626"/>
    </source>
</evidence>
<protein>
    <submittedName>
        <fullName evidence="1">Uncharacterized protein</fullName>
    </submittedName>
</protein>
<reference evidence="1 2" key="1">
    <citation type="journal article" date="2018" name="Mol. Biol. Evol.">
        <title>Broad Genomic Sampling Reveals a Smut Pathogenic Ancestry of the Fungal Clade Ustilaginomycotina.</title>
        <authorList>
            <person name="Kijpornyongpan T."/>
            <person name="Mondo S.J."/>
            <person name="Barry K."/>
            <person name="Sandor L."/>
            <person name="Lee J."/>
            <person name="Lipzen A."/>
            <person name="Pangilinan J."/>
            <person name="LaButti K."/>
            <person name="Hainaut M."/>
            <person name="Henrissat B."/>
            <person name="Grigoriev I.V."/>
            <person name="Spatafora J.W."/>
            <person name="Aime M.C."/>
        </authorList>
    </citation>
    <scope>NUCLEOTIDE SEQUENCE [LARGE SCALE GENOMIC DNA]</scope>
    <source>
        <strain evidence="1 2">SA 807</strain>
    </source>
</reference>
<proteinExistence type="predicted"/>
<name>A0ACD0NNI3_9BASI</name>
<organism evidence="1 2">
    <name type="scientific">Violaceomyces palustris</name>
    <dbReference type="NCBI Taxonomy" id="1673888"/>
    <lineage>
        <taxon>Eukaryota</taxon>
        <taxon>Fungi</taxon>
        <taxon>Dikarya</taxon>
        <taxon>Basidiomycota</taxon>
        <taxon>Ustilaginomycotina</taxon>
        <taxon>Ustilaginomycetes</taxon>
        <taxon>Violaceomycetales</taxon>
        <taxon>Violaceomycetaceae</taxon>
        <taxon>Violaceomyces</taxon>
    </lineage>
</organism>
<dbReference type="EMBL" id="KZ820469">
    <property type="protein sequence ID" value="PWN47310.1"/>
    <property type="molecule type" value="Genomic_DNA"/>
</dbReference>
<sequence length="653" mass="71156">MINSEEISSRLLPPGSHALTRHSLIKQSQDFSWEGLSPPPYPPPRERLYKSCYCEENSYHLVDYLSRKLSLLNASALATTPSTSDSDRSLIPVWDARVIFVSNPTKSVILWCQKASQSPNSGYPVIWDYHVFVAVTCTLTTASERRRASAAHLKDPSVSPDGPTRSRSGSKSKGLQFFKAVPSSKSSDGRRSGSSDDVAEDEFRRTWIYDPDSLASLVHGEKGDGERAAPGDHSKEEPSPMPLSFYLSATFRPAMVELAGIPVELRSSFRIIPAGDFLDHFASDRSHMLVPSPSSSSSHPDRVWASPPPEWPCIVGPESQRRRIRNNLMEKYVDINLDVGCSGRDDGAYGSLLKDFLFFQSRWCKSENAGETLLRVGGPACLPSGTRGMERSMGPEANPHEVFLGAKGESAGSNLGSVLSLPIRKPSSLPCAQRGEQASEFGFVPTALHPPNPRDPSVQPHAAAWTDRARPATLPESIQGLGASESNAVSSGSGRAHSLSVSEGGNQQKKRKGGRVTSPLFPAYLAASLQHRAGRARGSYLGLGPDWDVSGLSKKSSSMVNMNRCFDMTTVKESDQPEGSSRGKSLNLDQTAVRERQGPITTDRRTDGGMLPSLKARSDPLLKERKGSDHLGPHATWQIKRRAVEVGFFRGFF</sequence>
<gene>
    <name evidence="1" type="ORF">IE53DRAFT_256086</name>
</gene>
<accession>A0ACD0NNI3</accession>
<evidence type="ECO:0000313" key="1">
    <source>
        <dbReference type="EMBL" id="PWN47310.1"/>
    </source>
</evidence>
<dbReference type="Proteomes" id="UP000245626">
    <property type="component" value="Unassembled WGS sequence"/>
</dbReference>